<name>A0ABQ6YKP0_9NOCA</name>
<reference evidence="1 2" key="1">
    <citation type="submission" date="2019-07" db="EMBL/GenBank/DDBJ databases">
        <title>Genomic Encyclopedia of Type Strains, Phase IV (KMG-IV): sequencing the most valuable type-strain genomes for metagenomic binning, comparative biology and taxonomic classification.</title>
        <authorList>
            <person name="Goeker M."/>
        </authorList>
    </citation>
    <scope>NUCLEOTIDE SEQUENCE [LARGE SCALE GENOMIC DNA]</scope>
    <source>
        <strain evidence="1 2">DSM 44831</strain>
    </source>
</reference>
<evidence type="ECO:0000313" key="2">
    <source>
        <dbReference type="Proteomes" id="UP000798951"/>
    </source>
</evidence>
<evidence type="ECO:0000313" key="1">
    <source>
        <dbReference type="EMBL" id="KAF0846359.1"/>
    </source>
</evidence>
<organism evidence="1 2">
    <name type="scientific">Nocardia caishijiensis</name>
    <dbReference type="NCBI Taxonomy" id="184756"/>
    <lineage>
        <taxon>Bacteria</taxon>
        <taxon>Bacillati</taxon>
        <taxon>Actinomycetota</taxon>
        <taxon>Actinomycetes</taxon>
        <taxon>Mycobacteriales</taxon>
        <taxon>Nocardiaceae</taxon>
        <taxon>Nocardia</taxon>
    </lineage>
</organism>
<sequence>MDETAPLTATGAKGRVRARVWTDALDAHRAGRVRVTEVRAGQFVGTGAASLFSLLVQPEVLAGEPARIPQGLDLAHAFTAIDAARVPAETP</sequence>
<dbReference type="EMBL" id="VMSD01000005">
    <property type="protein sequence ID" value="KAF0846359.1"/>
    <property type="molecule type" value="Genomic_DNA"/>
</dbReference>
<keyword evidence="2" id="KW-1185">Reference proteome</keyword>
<gene>
    <name evidence="1" type="ORF">FNL39_105270</name>
</gene>
<protein>
    <submittedName>
        <fullName evidence="1">Uncharacterized protein</fullName>
    </submittedName>
</protein>
<accession>A0ABQ6YKP0</accession>
<dbReference type="RefSeq" id="WP_067985037.1">
    <property type="nucleotide sequence ID" value="NZ_VMSD01000005.1"/>
</dbReference>
<proteinExistence type="predicted"/>
<comment type="caution">
    <text evidence="1">The sequence shown here is derived from an EMBL/GenBank/DDBJ whole genome shotgun (WGS) entry which is preliminary data.</text>
</comment>
<dbReference type="Proteomes" id="UP000798951">
    <property type="component" value="Unassembled WGS sequence"/>
</dbReference>